<organism evidence="2 3">
    <name type="scientific">Vitis vinifera</name>
    <name type="common">Grape</name>
    <dbReference type="NCBI Taxonomy" id="29760"/>
    <lineage>
        <taxon>Eukaryota</taxon>
        <taxon>Viridiplantae</taxon>
        <taxon>Streptophyta</taxon>
        <taxon>Embryophyta</taxon>
        <taxon>Tracheophyta</taxon>
        <taxon>Spermatophyta</taxon>
        <taxon>Magnoliopsida</taxon>
        <taxon>eudicotyledons</taxon>
        <taxon>Gunneridae</taxon>
        <taxon>Pentapetalae</taxon>
        <taxon>rosids</taxon>
        <taxon>Vitales</taxon>
        <taxon>Vitaceae</taxon>
        <taxon>Viteae</taxon>
        <taxon>Vitis</taxon>
    </lineage>
</organism>
<keyword evidence="1" id="KW-0175">Coiled coil</keyword>
<dbReference type="GO" id="GO:0003777">
    <property type="term" value="F:microtubule motor activity"/>
    <property type="evidence" value="ECO:0007669"/>
    <property type="project" value="InterPro"/>
</dbReference>
<evidence type="ECO:0000313" key="3">
    <source>
        <dbReference type="Proteomes" id="UP000288805"/>
    </source>
</evidence>
<reference evidence="2 3" key="1">
    <citation type="journal article" date="2018" name="PLoS Genet.">
        <title>Population sequencing reveals clonal diversity and ancestral inbreeding in the grapevine cultivar Chardonnay.</title>
        <authorList>
            <person name="Roach M.J."/>
            <person name="Johnson D.L."/>
            <person name="Bohlmann J."/>
            <person name="van Vuuren H.J."/>
            <person name="Jones S.J."/>
            <person name="Pretorius I.S."/>
            <person name="Schmidt S.A."/>
            <person name="Borneman A.R."/>
        </authorList>
    </citation>
    <scope>NUCLEOTIDE SEQUENCE [LARGE SCALE GENOMIC DNA]</scope>
    <source>
        <strain evidence="3">cv. Chardonnay</strain>
        <tissue evidence="2">Leaf</tissue>
    </source>
</reference>
<dbReference type="InterPro" id="IPR027640">
    <property type="entry name" value="Kinesin-like_fam"/>
</dbReference>
<name>A0A438F8K9_VITVI</name>
<dbReference type="PANTHER" id="PTHR47969">
    <property type="entry name" value="CHROMOSOME-ASSOCIATED KINESIN KIF4A-RELATED"/>
    <property type="match status" value="1"/>
</dbReference>
<sequence>MKKASEKRVHELELKNKALQTEVEELRNSLANVSVASDDGVRKIKENYLQKLNDLEEQVGELKKKLEAQSQLLIQKQKHVEAAKQLHYEIQRIKAQKVQLQWSMKKQSVQFRLCKAALEKEILQVMPL</sequence>
<dbReference type="Pfam" id="PF25764">
    <property type="entry name" value="KIF21A_4th"/>
    <property type="match status" value="1"/>
</dbReference>
<protein>
    <submittedName>
        <fullName evidence="2">Kinesin-like protein KIN-4C</fullName>
    </submittedName>
</protein>
<dbReference type="EMBL" id="QGNW01001087">
    <property type="protein sequence ID" value="RVW56299.1"/>
    <property type="molecule type" value="Genomic_DNA"/>
</dbReference>
<evidence type="ECO:0000313" key="2">
    <source>
        <dbReference type="EMBL" id="RVW56299.1"/>
    </source>
</evidence>
<gene>
    <name evidence="2" type="primary">KIN4C_0</name>
    <name evidence="2" type="ORF">CK203_110197</name>
</gene>
<evidence type="ECO:0000256" key="1">
    <source>
        <dbReference type="SAM" id="Coils"/>
    </source>
</evidence>
<dbReference type="AlphaFoldDB" id="A0A438F8K9"/>
<dbReference type="GO" id="GO:0007018">
    <property type="term" value="P:microtubule-based movement"/>
    <property type="evidence" value="ECO:0007669"/>
    <property type="project" value="InterPro"/>
</dbReference>
<proteinExistence type="predicted"/>
<dbReference type="Proteomes" id="UP000288805">
    <property type="component" value="Unassembled WGS sequence"/>
</dbReference>
<feature type="coiled-coil region" evidence="1">
    <location>
        <begin position="2"/>
        <end position="72"/>
    </location>
</feature>
<dbReference type="PANTHER" id="PTHR47969:SF6">
    <property type="entry name" value="KINESIN-LIKE PROTEIN KIN-4C"/>
    <property type="match status" value="1"/>
</dbReference>
<comment type="caution">
    <text evidence="2">The sequence shown here is derived from an EMBL/GenBank/DDBJ whole genome shotgun (WGS) entry which is preliminary data.</text>
</comment>
<accession>A0A438F8K9</accession>